<dbReference type="SFLD" id="SFLDG01168">
    <property type="entry name" value="Ferric_reductase_subgroup_(FRE"/>
    <property type="match status" value="1"/>
</dbReference>
<evidence type="ECO:0000256" key="5">
    <source>
        <dbReference type="ARBA" id="ARBA00022475"/>
    </source>
</evidence>
<feature type="transmembrane region" description="Helical" evidence="14">
    <location>
        <begin position="143"/>
        <end position="164"/>
    </location>
</feature>
<evidence type="ECO:0000256" key="8">
    <source>
        <dbReference type="ARBA" id="ARBA00022989"/>
    </source>
</evidence>
<keyword evidence="7" id="KW-0249">Electron transport</keyword>
<dbReference type="Pfam" id="PF01794">
    <property type="entry name" value="Ferric_reduct"/>
    <property type="match status" value="1"/>
</dbReference>
<comment type="caution">
    <text evidence="16">The sequence shown here is derived from an EMBL/GenBank/DDBJ whole genome shotgun (WGS) entry which is preliminary data.</text>
</comment>
<sequence length="614" mass="68164">MNIQLFWSHISYQSYQITQMSPSNLGNAYVPTLDKKAIQCLRLKGLLAASAAAASESAHLHAIKHRGEFEYPKQVWYLTLSALALATAINVVSIAWAWFRVHVRHRQNSTASTTGCSILRLPAAILTVSRIVAFRWRVRLGRVFSMSFFEVFITLVYMSALLIWEFVHTDNLNSDFWANKAAHIAAAQLPLLPALSAKNNIIGWLTGVGHERINVLHRAVARCILVLIWVHLWGRFHIGFFGADELSMFRWEQLGVAAGTTYTLAIVLSLRPVRELSHEMFYFTHVILVFVFILLAYLHTSEPGFGYYIWPTWVVWGFERLFRLTRYLILNVFLRPPQSKAALSLIASDALRITLKRRIPLEWRPGQHVFLAFPTISAVPLESHPFTIAGIPSADGKGEQELVFIVKGKEGLTKRLVERAAEKEGVKVPVYVDGPYGMPTDLRPYVTTENSVWVGGTGVSYTLPLLLDVVRRVRDGTALAKRIVFIWAIRDEEYLEWISAALADALSTAPPGLSLDIGIFVTGPSASGSGSGEKSPESVEVGGLGLVPVKGRPDVARLVQEEIRTAEGPMSVDVSGPPSLIRAVRECLASPVKATRAVMRGGPTIHFHAENFTL</sequence>
<feature type="transmembrane region" description="Helical" evidence="14">
    <location>
        <begin position="176"/>
        <end position="195"/>
    </location>
</feature>
<dbReference type="Pfam" id="PF08022">
    <property type="entry name" value="FAD_binding_8"/>
    <property type="match status" value="1"/>
</dbReference>
<evidence type="ECO:0000313" key="16">
    <source>
        <dbReference type="EMBL" id="THH19765.1"/>
    </source>
</evidence>
<gene>
    <name evidence="16" type="ORF">EW146_g1471</name>
</gene>
<dbReference type="PANTHER" id="PTHR32361:SF9">
    <property type="entry name" value="FERRIC REDUCTASE TRANSMEMBRANE COMPONENT 3-RELATED"/>
    <property type="match status" value="1"/>
</dbReference>
<keyword evidence="10" id="KW-0406">Ion transport</keyword>
<keyword evidence="12" id="KW-0325">Glycoprotein</keyword>
<dbReference type="InterPro" id="IPR013130">
    <property type="entry name" value="Fe3_Rdtase_TM_dom"/>
</dbReference>
<evidence type="ECO:0000256" key="2">
    <source>
        <dbReference type="ARBA" id="ARBA00006278"/>
    </source>
</evidence>
<dbReference type="GO" id="GO:0052851">
    <property type="term" value="F:ferric-chelate reductase (NADPH) activity"/>
    <property type="evidence" value="ECO:0007669"/>
    <property type="project" value="UniProtKB-EC"/>
</dbReference>
<dbReference type="Proteomes" id="UP000310158">
    <property type="component" value="Unassembled WGS sequence"/>
</dbReference>
<dbReference type="EC" id="1.16.1.9" evidence="3"/>
<dbReference type="GO" id="GO:0006879">
    <property type="term" value="P:intracellular iron ion homeostasis"/>
    <property type="evidence" value="ECO:0007669"/>
    <property type="project" value="TreeGrafter"/>
</dbReference>
<feature type="transmembrane region" description="Helical" evidence="14">
    <location>
        <begin position="75"/>
        <end position="98"/>
    </location>
</feature>
<evidence type="ECO:0000256" key="7">
    <source>
        <dbReference type="ARBA" id="ARBA00022982"/>
    </source>
</evidence>
<keyword evidence="8 14" id="KW-1133">Transmembrane helix</keyword>
<comment type="catalytic activity">
    <reaction evidence="13">
        <text>2 a Fe(II)-siderophore + NADP(+) + H(+) = 2 a Fe(III)-siderophore + NADPH</text>
        <dbReference type="Rhea" id="RHEA:28795"/>
        <dbReference type="Rhea" id="RHEA-COMP:11342"/>
        <dbReference type="Rhea" id="RHEA-COMP:11344"/>
        <dbReference type="ChEBI" id="CHEBI:15378"/>
        <dbReference type="ChEBI" id="CHEBI:29033"/>
        <dbReference type="ChEBI" id="CHEBI:29034"/>
        <dbReference type="ChEBI" id="CHEBI:57783"/>
        <dbReference type="ChEBI" id="CHEBI:58349"/>
        <dbReference type="EC" id="1.16.1.9"/>
    </reaction>
</comment>
<dbReference type="GO" id="GO:0005886">
    <property type="term" value="C:plasma membrane"/>
    <property type="evidence" value="ECO:0007669"/>
    <property type="project" value="UniProtKB-SubCell"/>
</dbReference>
<keyword evidence="5" id="KW-1003">Cell membrane</keyword>
<evidence type="ECO:0000256" key="4">
    <source>
        <dbReference type="ARBA" id="ARBA00022448"/>
    </source>
</evidence>
<dbReference type="SUPFAM" id="SSF63380">
    <property type="entry name" value="Riboflavin synthase domain-like"/>
    <property type="match status" value="1"/>
</dbReference>
<feature type="transmembrane region" description="Helical" evidence="14">
    <location>
        <begin position="118"/>
        <end position="136"/>
    </location>
</feature>
<keyword evidence="17" id="KW-1185">Reference proteome</keyword>
<feature type="transmembrane region" description="Helical" evidence="14">
    <location>
        <begin position="215"/>
        <end position="234"/>
    </location>
</feature>
<dbReference type="InterPro" id="IPR017938">
    <property type="entry name" value="Riboflavin_synthase-like_b-brl"/>
</dbReference>
<evidence type="ECO:0000256" key="3">
    <source>
        <dbReference type="ARBA" id="ARBA00012668"/>
    </source>
</evidence>
<organism evidence="16 17">
    <name type="scientific">Bondarzewia mesenterica</name>
    <dbReference type="NCBI Taxonomy" id="1095465"/>
    <lineage>
        <taxon>Eukaryota</taxon>
        <taxon>Fungi</taxon>
        <taxon>Dikarya</taxon>
        <taxon>Basidiomycota</taxon>
        <taxon>Agaricomycotina</taxon>
        <taxon>Agaricomycetes</taxon>
        <taxon>Russulales</taxon>
        <taxon>Bondarzewiaceae</taxon>
        <taxon>Bondarzewia</taxon>
    </lineage>
</organism>
<dbReference type="SFLD" id="SFLDS00052">
    <property type="entry name" value="Ferric_Reductase_Domain"/>
    <property type="match status" value="1"/>
</dbReference>
<dbReference type="EMBL" id="SGPL01000036">
    <property type="protein sequence ID" value="THH19765.1"/>
    <property type="molecule type" value="Genomic_DNA"/>
</dbReference>
<evidence type="ECO:0000313" key="17">
    <source>
        <dbReference type="Proteomes" id="UP000310158"/>
    </source>
</evidence>
<dbReference type="InterPro" id="IPR051410">
    <property type="entry name" value="Ferric/Cupric_Reductase"/>
</dbReference>
<accession>A0A4S4M473</accession>
<dbReference type="PROSITE" id="PS51384">
    <property type="entry name" value="FAD_FR"/>
    <property type="match status" value="1"/>
</dbReference>
<protein>
    <recommendedName>
        <fullName evidence="3">ferric-chelate reductase (NADPH)</fullName>
        <ecNumber evidence="3">1.16.1.9</ecNumber>
    </recommendedName>
</protein>
<evidence type="ECO:0000256" key="14">
    <source>
        <dbReference type="SAM" id="Phobius"/>
    </source>
</evidence>
<keyword evidence="9" id="KW-0560">Oxidoreductase</keyword>
<keyword evidence="4" id="KW-0813">Transport</keyword>
<keyword evidence="11 14" id="KW-0472">Membrane</keyword>
<dbReference type="OrthoDB" id="4494341at2759"/>
<dbReference type="AlphaFoldDB" id="A0A4S4M473"/>
<keyword evidence="6 14" id="KW-0812">Transmembrane</keyword>
<reference evidence="16 17" key="1">
    <citation type="submission" date="2019-02" db="EMBL/GenBank/DDBJ databases">
        <title>Genome sequencing of the rare red list fungi Bondarzewia mesenterica.</title>
        <authorList>
            <person name="Buettner E."/>
            <person name="Kellner H."/>
        </authorList>
    </citation>
    <scope>NUCLEOTIDE SEQUENCE [LARGE SCALE GENOMIC DNA]</scope>
    <source>
        <strain evidence="16 17">DSM 108281</strain>
    </source>
</reference>
<evidence type="ECO:0000256" key="10">
    <source>
        <dbReference type="ARBA" id="ARBA00023065"/>
    </source>
</evidence>
<comment type="subcellular location">
    <subcellularLocation>
        <location evidence="1">Cell membrane</location>
        <topology evidence="1">Multi-pass membrane protein</topology>
    </subcellularLocation>
</comment>
<dbReference type="InterPro" id="IPR013112">
    <property type="entry name" value="FAD-bd_8"/>
</dbReference>
<evidence type="ECO:0000256" key="12">
    <source>
        <dbReference type="ARBA" id="ARBA00023180"/>
    </source>
</evidence>
<name>A0A4S4M473_9AGAM</name>
<dbReference type="CDD" id="cd06186">
    <property type="entry name" value="NOX_Duox_like_FAD_NADP"/>
    <property type="match status" value="1"/>
</dbReference>
<proteinExistence type="inferred from homology"/>
<dbReference type="GO" id="GO:0006826">
    <property type="term" value="P:iron ion transport"/>
    <property type="evidence" value="ECO:0007669"/>
    <property type="project" value="UniProtKB-ARBA"/>
</dbReference>
<feature type="transmembrane region" description="Helical" evidence="14">
    <location>
        <begin position="280"/>
        <end position="299"/>
    </location>
</feature>
<dbReference type="Pfam" id="PF08030">
    <property type="entry name" value="NAD_binding_6"/>
    <property type="match status" value="1"/>
</dbReference>
<dbReference type="InterPro" id="IPR013121">
    <property type="entry name" value="Fe_red_NAD-bd_6"/>
</dbReference>
<evidence type="ECO:0000256" key="1">
    <source>
        <dbReference type="ARBA" id="ARBA00004651"/>
    </source>
</evidence>
<feature type="transmembrane region" description="Helical" evidence="14">
    <location>
        <begin position="254"/>
        <end position="273"/>
    </location>
</feature>
<evidence type="ECO:0000256" key="13">
    <source>
        <dbReference type="ARBA" id="ARBA00048483"/>
    </source>
</evidence>
<comment type="similarity">
    <text evidence="2">Belongs to the ferric reductase (FRE) family.</text>
</comment>
<evidence type="ECO:0000256" key="9">
    <source>
        <dbReference type="ARBA" id="ARBA00023002"/>
    </source>
</evidence>
<dbReference type="Gene3D" id="3.40.50.80">
    <property type="entry name" value="Nucleotide-binding domain of ferredoxin-NADP reductase (FNR) module"/>
    <property type="match status" value="1"/>
</dbReference>
<dbReference type="PANTHER" id="PTHR32361">
    <property type="entry name" value="FERRIC/CUPRIC REDUCTASE TRANSMEMBRANE COMPONENT"/>
    <property type="match status" value="1"/>
</dbReference>
<dbReference type="GO" id="GO:0015677">
    <property type="term" value="P:copper ion import"/>
    <property type="evidence" value="ECO:0007669"/>
    <property type="project" value="TreeGrafter"/>
</dbReference>
<dbReference type="InterPro" id="IPR039261">
    <property type="entry name" value="FNR_nucleotide-bd"/>
</dbReference>
<evidence type="ECO:0000259" key="15">
    <source>
        <dbReference type="PROSITE" id="PS51384"/>
    </source>
</evidence>
<evidence type="ECO:0000256" key="11">
    <source>
        <dbReference type="ARBA" id="ARBA00023136"/>
    </source>
</evidence>
<feature type="domain" description="FAD-binding FR-type" evidence="15">
    <location>
        <begin position="308"/>
        <end position="442"/>
    </location>
</feature>
<dbReference type="InterPro" id="IPR017927">
    <property type="entry name" value="FAD-bd_FR_type"/>
</dbReference>
<dbReference type="Gene3D" id="2.40.30.10">
    <property type="entry name" value="Translation factors"/>
    <property type="match status" value="1"/>
</dbReference>
<evidence type="ECO:0000256" key="6">
    <source>
        <dbReference type="ARBA" id="ARBA00022692"/>
    </source>
</evidence>